<dbReference type="EMBL" id="FOZL01000001">
    <property type="protein sequence ID" value="SFS13062.1"/>
    <property type="molecule type" value="Genomic_DNA"/>
</dbReference>
<dbReference type="PANTHER" id="PTHR42693">
    <property type="entry name" value="ARYLSULFATASE FAMILY MEMBER"/>
    <property type="match status" value="1"/>
</dbReference>
<dbReference type="SUPFAM" id="SSF53649">
    <property type="entry name" value="Alkaline phosphatase-like"/>
    <property type="match status" value="1"/>
</dbReference>
<evidence type="ECO:0000313" key="3">
    <source>
        <dbReference type="EMBL" id="SFS13062.1"/>
    </source>
</evidence>
<dbReference type="RefSeq" id="WP_089839196.1">
    <property type="nucleotide sequence ID" value="NZ_FOZL01000001.1"/>
</dbReference>
<evidence type="ECO:0000259" key="2">
    <source>
        <dbReference type="Pfam" id="PF00884"/>
    </source>
</evidence>
<evidence type="ECO:0000313" key="4">
    <source>
        <dbReference type="Proteomes" id="UP000199024"/>
    </source>
</evidence>
<gene>
    <name evidence="3" type="ORF">SAMN05421771_2226</name>
</gene>
<evidence type="ECO:0000256" key="1">
    <source>
        <dbReference type="ARBA" id="ARBA00008779"/>
    </source>
</evidence>
<comment type="similarity">
    <text evidence="1">Belongs to the sulfatase family.</text>
</comment>
<proteinExistence type="inferred from homology"/>
<keyword evidence="4" id="KW-1185">Reference proteome</keyword>
<dbReference type="InterPro" id="IPR050738">
    <property type="entry name" value="Sulfatase"/>
</dbReference>
<reference evidence="3 4" key="1">
    <citation type="submission" date="2016-10" db="EMBL/GenBank/DDBJ databases">
        <authorList>
            <person name="de Groot N.N."/>
        </authorList>
    </citation>
    <scope>NUCLEOTIDE SEQUENCE [LARGE SCALE GENOMIC DNA]</scope>
    <source>
        <strain evidence="3 4">DSM 21001</strain>
    </source>
</reference>
<feature type="domain" description="Sulfatase N-terminal" evidence="2">
    <location>
        <begin position="80"/>
        <end position="436"/>
    </location>
</feature>
<dbReference type="OrthoDB" id="9762324at2"/>
<dbReference type="InterPro" id="IPR000917">
    <property type="entry name" value="Sulfatase_N"/>
</dbReference>
<dbReference type="Gene3D" id="3.40.720.10">
    <property type="entry name" value="Alkaline Phosphatase, subunit A"/>
    <property type="match status" value="1"/>
</dbReference>
<dbReference type="PANTHER" id="PTHR42693:SF33">
    <property type="entry name" value="ARYLSULFATASE"/>
    <property type="match status" value="1"/>
</dbReference>
<dbReference type="Pfam" id="PF00884">
    <property type="entry name" value="Sulfatase"/>
    <property type="match status" value="1"/>
</dbReference>
<name>A0A1I6MBT8_9BACT</name>
<dbReference type="GO" id="GO:0004065">
    <property type="term" value="F:arylsulfatase activity"/>
    <property type="evidence" value="ECO:0007669"/>
    <property type="project" value="TreeGrafter"/>
</dbReference>
<dbReference type="STRING" id="474950.SAMN05421771_2226"/>
<protein>
    <submittedName>
        <fullName evidence="3">Arylsulfatase A</fullName>
    </submittedName>
</protein>
<accession>A0A1I6MBT8</accession>
<dbReference type="Proteomes" id="UP000199024">
    <property type="component" value="Unassembled WGS sequence"/>
</dbReference>
<dbReference type="InterPro" id="IPR017850">
    <property type="entry name" value="Alkaline_phosphatase_core_sf"/>
</dbReference>
<organism evidence="3 4">
    <name type="scientific">Granulicella pectinivorans</name>
    <dbReference type="NCBI Taxonomy" id="474950"/>
    <lineage>
        <taxon>Bacteria</taxon>
        <taxon>Pseudomonadati</taxon>
        <taxon>Acidobacteriota</taxon>
        <taxon>Terriglobia</taxon>
        <taxon>Terriglobales</taxon>
        <taxon>Acidobacteriaceae</taxon>
        <taxon>Granulicella</taxon>
    </lineage>
</organism>
<sequence>MNRRNFFTLSAGTLLGGGLLYGEQAQSDSRTRPLKFTQERTGAGPFQRAEGGKAPHILLISADMVSPDLYHPARPASQHVNIPNIRSLMQDGTFFENAFCTVPLCAPSRASYLTGRYSYIQGNGERAPEGLETQLRPDDIVFPEYLKAAGYIARQVGKCHVGTKKFLDAFGENDQPWDRWSPPVFDDDDFLAYQRSLGVKQQKYSREIVFKMQDRKTPGNSTGGWIVQEDGKPFPLEAHYSYYLAKKAIETVEGLLANGSGKRHPMYIQLDIFDPHQPFSIPAGFEQRERELRALMTLPDTYRDAQKSDFKRAENEPEIVDVYRRYWGIYEPEKLLEYRVAYALQMELVDHVIGMVLRRMKHLGLYEEMVVAFISDHGEMNGRRAMVDKGVYLYPDVLRVPFVVKSPRSMPRAHATVASPVSLMDLSQTLLGFAGIVPEAKFDGISLLPYLRDGKGSEERTLLFFGGWHVGVNFACGMQHRAADGRRYLYAYNCSSTCDELYDLESVDAVNLIDSPSHATVRKELINRLGTALQADPRWVGFWAEFRLARFADLPQAKGDMQLFTAPV</sequence>
<dbReference type="AlphaFoldDB" id="A0A1I6MBT8"/>